<dbReference type="Pfam" id="PF08808">
    <property type="entry name" value="RES"/>
    <property type="match status" value="1"/>
</dbReference>
<name>A0ABT8DGV8_9FLAO</name>
<organism evidence="2 3">
    <name type="scientific">Aequorivita aurantiaca</name>
    <dbReference type="NCBI Taxonomy" id="3053356"/>
    <lineage>
        <taxon>Bacteria</taxon>
        <taxon>Pseudomonadati</taxon>
        <taxon>Bacteroidota</taxon>
        <taxon>Flavobacteriia</taxon>
        <taxon>Flavobacteriales</taxon>
        <taxon>Flavobacteriaceae</taxon>
        <taxon>Aequorivita</taxon>
    </lineage>
</organism>
<evidence type="ECO:0000313" key="2">
    <source>
        <dbReference type="EMBL" id="MDN3724636.1"/>
    </source>
</evidence>
<protein>
    <submittedName>
        <fullName evidence="2">RES family NAD+ phosphorylase</fullName>
    </submittedName>
</protein>
<dbReference type="InterPro" id="IPR014914">
    <property type="entry name" value="RES_dom"/>
</dbReference>
<reference evidence="2 3" key="1">
    <citation type="submission" date="2023-06" db="EMBL/GenBank/DDBJ databases">
        <authorList>
            <person name="Ye Y.-Q."/>
            <person name="Du Z.-J."/>
        </authorList>
    </citation>
    <scope>NUCLEOTIDE SEQUENCE [LARGE SCALE GENOMIC DNA]</scope>
    <source>
        <strain evidence="2 3">SDUM287046</strain>
    </source>
</reference>
<dbReference type="Proteomes" id="UP001244787">
    <property type="component" value="Unassembled WGS sequence"/>
</dbReference>
<proteinExistence type="predicted"/>
<dbReference type="SMART" id="SM00953">
    <property type="entry name" value="RES"/>
    <property type="match status" value="1"/>
</dbReference>
<comment type="caution">
    <text evidence="2">The sequence shown here is derived from an EMBL/GenBank/DDBJ whole genome shotgun (WGS) entry which is preliminary data.</text>
</comment>
<accession>A0ABT8DGV8</accession>
<evidence type="ECO:0000259" key="1">
    <source>
        <dbReference type="SMART" id="SM00953"/>
    </source>
</evidence>
<dbReference type="RefSeq" id="WP_290254724.1">
    <property type="nucleotide sequence ID" value="NZ_JAUGQQ010000005.1"/>
</dbReference>
<feature type="domain" description="RES" evidence="1">
    <location>
        <begin position="14"/>
        <end position="140"/>
    </location>
</feature>
<gene>
    <name evidence="2" type="ORF">QRD02_09590</name>
</gene>
<sequence>MRIYRISKNQYINDLSGEGSRLYGGRWNHIGEAMLYFSQNLSLSLLEILVHVDYPRLPLDYSFLEVEIPDNSIKNIQSIEFIEPKWSTEAAVNQLQLLGSNWLKKNESLAMKIPSAVLQPENNFLINPMHKDFQKLKVIKSGKLDLDPRLFRK</sequence>
<evidence type="ECO:0000313" key="3">
    <source>
        <dbReference type="Proteomes" id="UP001244787"/>
    </source>
</evidence>
<dbReference type="EMBL" id="JAUGQQ010000005">
    <property type="protein sequence ID" value="MDN3724636.1"/>
    <property type="molecule type" value="Genomic_DNA"/>
</dbReference>
<keyword evidence="3" id="KW-1185">Reference proteome</keyword>